<dbReference type="PROSITE" id="PS51450">
    <property type="entry name" value="LRR"/>
    <property type="match status" value="4"/>
</dbReference>
<dbReference type="PANTHER" id="PTHR45973">
    <property type="entry name" value="PROTEIN PHOSPHATASE 1 REGULATORY SUBUNIT SDS22-RELATED"/>
    <property type="match status" value="1"/>
</dbReference>
<comment type="subcellular location">
    <subcellularLocation>
        <location evidence="1">Cell projection</location>
        <location evidence="1">Cilium</location>
    </subcellularLocation>
</comment>
<dbReference type="InterPro" id="IPR032675">
    <property type="entry name" value="LRR_dom_sf"/>
</dbReference>
<comment type="caution">
    <text evidence="7">The sequence shown here is derived from an EMBL/GenBank/DDBJ whole genome shotgun (WGS) entry which is preliminary data.</text>
</comment>
<reference evidence="7 8" key="1">
    <citation type="journal article" date="2022" name="bioRxiv">
        <title>Genomics of Preaxostyla Flagellates Illuminates Evolutionary Transitions and the Path Towards Mitochondrial Loss.</title>
        <authorList>
            <person name="Novak L.V.F."/>
            <person name="Treitli S.C."/>
            <person name="Pyrih J."/>
            <person name="Halakuc P."/>
            <person name="Pipaliya S.V."/>
            <person name="Vacek V."/>
            <person name="Brzon O."/>
            <person name="Soukal P."/>
            <person name="Eme L."/>
            <person name="Dacks J.B."/>
            <person name="Karnkowska A."/>
            <person name="Elias M."/>
            <person name="Hampl V."/>
        </authorList>
    </citation>
    <scope>NUCLEOTIDE SEQUENCE [LARGE SCALE GENOMIC DNA]</scope>
    <source>
        <strain evidence="7">NAU3</strain>
        <tissue evidence="7">Gut</tissue>
    </source>
</reference>
<feature type="compositionally biased region" description="Acidic residues" evidence="6">
    <location>
        <begin position="355"/>
        <end position="377"/>
    </location>
</feature>
<evidence type="ECO:0000313" key="7">
    <source>
        <dbReference type="EMBL" id="KAK2958523.1"/>
    </source>
</evidence>
<evidence type="ECO:0000256" key="5">
    <source>
        <dbReference type="ARBA" id="ARBA00023273"/>
    </source>
</evidence>
<keyword evidence="3" id="KW-0677">Repeat</keyword>
<evidence type="ECO:0000256" key="6">
    <source>
        <dbReference type="SAM" id="MobiDB-lite"/>
    </source>
</evidence>
<keyword evidence="4" id="KW-0969">Cilium</keyword>
<keyword evidence="8" id="KW-1185">Reference proteome</keyword>
<keyword evidence="5" id="KW-0966">Cell projection</keyword>
<evidence type="ECO:0000256" key="3">
    <source>
        <dbReference type="ARBA" id="ARBA00022737"/>
    </source>
</evidence>
<keyword evidence="2" id="KW-0433">Leucine-rich repeat</keyword>
<sequence>MISFKLPTLIVMNIKTTSSFGNRDDDDWANTVGEEENDVPRIDEKTLKKLTRQHDGYQTPSLNDKLYLHFQGFRKIEGLTEYIHLKALWLQGNMIERIEGLETCKELKCLYLQDNCLDRIEHLEHLPELDTLNVTNNRITEITGLDVCPSLHTLNIVNNGISSGKSLEGLRNHPNLGVVDLSDNEIPEEDAELVLDIVSSMPRLKVLRLTGNPVLRTKAFSYRRTVIFRCKQLTYLDDRPVFESERLMVEAWGKGETPEERMRLEVAERDRQKREERDKQKRNMAAMAMLIEDARSKILSFVMEEERTGFTHPDLQLWRDRAPLKEAPDTNVDQLYQQAETAIRKEDEGVVYSDSENEEDKNETNEKEEEDEDEREEDVNMPKLEEVEDQEAEMIEATQAQLTKVYITELDVD</sequence>
<protein>
    <submittedName>
        <fullName evidence="7">Outer arm dynein light chain 1</fullName>
    </submittedName>
</protein>
<accession>A0ABQ9Y498</accession>
<evidence type="ECO:0000313" key="8">
    <source>
        <dbReference type="Proteomes" id="UP001281761"/>
    </source>
</evidence>
<dbReference type="SMART" id="SM00365">
    <property type="entry name" value="LRR_SD22"/>
    <property type="match status" value="3"/>
</dbReference>
<dbReference type="EMBL" id="JARBJD010000037">
    <property type="protein sequence ID" value="KAK2958523.1"/>
    <property type="molecule type" value="Genomic_DNA"/>
</dbReference>
<organism evidence="7 8">
    <name type="scientific">Blattamonas nauphoetae</name>
    <dbReference type="NCBI Taxonomy" id="2049346"/>
    <lineage>
        <taxon>Eukaryota</taxon>
        <taxon>Metamonada</taxon>
        <taxon>Preaxostyla</taxon>
        <taxon>Oxymonadida</taxon>
        <taxon>Blattamonas</taxon>
    </lineage>
</organism>
<proteinExistence type="predicted"/>
<evidence type="ECO:0000256" key="2">
    <source>
        <dbReference type="ARBA" id="ARBA00022614"/>
    </source>
</evidence>
<feature type="region of interest" description="Disordered" evidence="6">
    <location>
        <begin position="342"/>
        <end position="388"/>
    </location>
</feature>
<dbReference type="InterPro" id="IPR025875">
    <property type="entry name" value="Leu-rich_rpt_4"/>
</dbReference>
<dbReference type="InterPro" id="IPR001611">
    <property type="entry name" value="Leu-rich_rpt"/>
</dbReference>
<dbReference type="Pfam" id="PF12799">
    <property type="entry name" value="LRR_4"/>
    <property type="match status" value="1"/>
</dbReference>
<dbReference type="Proteomes" id="UP001281761">
    <property type="component" value="Unassembled WGS sequence"/>
</dbReference>
<name>A0ABQ9Y498_9EUKA</name>
<dbReference type="InterPro" id="IPR050576">
    <property type="entry name" value="Cilia_flagella_integrity"/>
</dbReference>
<evidence type="ECO:0000256" key="1">
    <source>
        <dbReference type="ARBA" id="ARBA00004138"/>
    </source>
</evidence>
<dbReference type="PANTHER" id="PTHR45973:SF9">
    <property type="entry name" value="LEUCINE-RICH REPEAT-CONTAINING PROTEIN 46"/>
    <property type="match status" value="1"/>
</dbReference>
<gene>
    <name evidence="7" type="ORF">BLNAU_6557</name>
</gene>
<dbReference type="Gene3D" id="3.80.10.10">
    <property type="entry name" value="Ribonuclease Inhibitor"/>
    <property type="match status" value="2"/>
</dbReference>
<evidence type="ECO:0000256" key="4">
    <source>
        <dbReference type="ARBA" id="ARBA00023069"/>
    </source>
</evidence>
<dbReference type="Pfam" id="PF14580">
    <property type="entry name" value="LRR_9"/>
    <property type="match status" value="1"/>
</dbReference>
<dbReference type="SUPFAM" id="SSF52075">
    <property type="entry name" value="Outer arm dynein light chain 1"/>
    <property type="match status" value="1"/>
</dbReference>